<keyword evidence="2" id="KW-1185">Reference proteome</keyword>
<name>A0A3E0I8U7_9FLAO</name>
<organism evidence="1 2">
    <name type="scientific">Tenacibaculum gallaicum</name>
    <dbReference type="NCBI Taxonomy" id="561505"/>
    <lineage>
        <taxon>Bacteria</taxon>
        <taxon>Pseudomonadati</taxon>
        <taxon>Bacteroidota</taxon>
        <taxon>Flavobacteriia</taxon>
        <taxon>Flavobacteriales</taxon>
        <taxon>Flavobacteriaceae</taxon>
        <taxon>Tenacibaculum</taxon>
    </lineage>
</organism>
<proteinExistence type="predicted"/>
<dbReference type="EMBL" id="QUNS01000002">
    <property type="protein sequence ID" value="REH54946.1"/>
    <property type="molecule type" value="Genomic_DNA"/>
</dbReference>
<gene>
    <name evidence="1" type="ORF">C7448_102479</name>
</gene>
<sequence>MARNGSENNYYEKNFIGKTPNSQDILIQNNITY</sequence>
<comment type="caution">
    <text evidence="1">The sequence shown here is derived from an EMBL/GenBank/DDBJ whole genome shotgun (WGS) entry which is preliminary data.</text>
</comment>
<reference evidence="1 2" key="1">
    <citation type="submission" date="2018-08" db="EMBL/GenBank/DDBJ databases">
        <title>Genomic Encyclopedia of Type Strains, Phase IV (KMG-IV): sequencing the most valuable type-strain genomes for metagenomic binning, comparative biology and taxonomic classification.</title>
        <authorList>
            <person name="Goeker M."/>
        </authorList>
    </citation>
    <scope>NUCLEOTIDE SEQUENCE [LARGE SCALE GENOMIC DNA]</scope>
    <source>
        <strain evidence="1 2">DSM 18841</strain>
    </source>
</reference>
<evidence type="ECO:0000313" key="1">
    <source>
        <dbReference type="EMBL" id="REH54946.1"/>
    </source>
</evidence>
<protein>
    <submittedName>
        <fullName evidence="1">Uncharacterized protein</fullName>
    </submittedName>
</protein>
<accession>A0A3E0I8U7</accession>
<dbReference type="AlphaFoldDB" id="A0A3E0I8U7"/>
<dbReference type="Proteomes" id="UP000256884">
    <property type="component" value="Unassembled WGS sequence"/>
</dbReference>
<evidence type="ECO:0000313" key="2">
    <source>
        <dbReference type="Proteomes" id="UP000256884"/>
    </source>
</evidence>